<name>A0A9E7K8Y6_9LILI</name>
<evidence type="ECO:0000313" key="2">
    <source>
        <dbReference type="Proteomes" id="UP001055439"/>
    </source>
</evidence>
<dbReference type="EMBL" id="CP097508">
    <property type="protein sequence ID" value="URE08662.1"/>
    <property type="molecule type" value="Genomic_DNA"/>
</dbReference>
<accession>A0A9E7K8Y6</accession>
<protein>
    <submittedName>
        <fullName evidence="1">Uncharacterized protein</fullName>
    </submittedName>
</protein>
<sequence length="39" mass="4574">MHRVLIDPIESQTHSNLPNYHPYRVTVYYDPIESGSRST</sequence>
<evidence type="ECO:0000313" key="1">
    <source>
        <dbReference type="EMBL" id="URE08662.1"/>
    </source>
</evidence>
<organism evidence="1 2">
    <name type="scientific">Musa troglodytarum</name>
    <name type="common">fe'i banana</name>
    <dbReference type="NCBI Taxonomy" id="320322"/>
    <lineage>
        <taxon>Eukaryota</taxon>
        <taxon>Viridiplantae</taxon>
        <taxon>Streptophyta</taxon>
        <taxon>Embryophyta</taxon>
        <taxon>Tracheophyta</taxon>
        <taxon>Spermatophyta</taxon>
        <taxon>Magnoliopsida</taxon>
        <taxon>Liliopsida</taxon>
        <taxon>Zingiberales</taxon>
        <taxon>Musaceae</taxon>
        <taxon>Musa</taxon>
    </lineage>
</organism>
<gene>
    <name evidence="1" type="ORF">MUK42_17003</name>
</gene>
<keyword evidence="2" id="KW-1185">Reference proteome</keyword>
<dbReference type="Proteomes" id="UP001055439">
    <property type="component" value="Chromosome 6"/>
</dbReference>
<proteinExistence type="predicted"/>
<dbReference type="AlphaFoldDB" id="A0A9E7K8Y6"/>
<reference evidence="1" key="1">
    <citation type="submission" date="2022-05" db="EMBL/GenBank/DDBJ databases">
        <title>The Musa troglodytarum L. genome provides insights into the mechanism of non-climacteric behaviour and enrichment of carotenoids.</title>
        <authorList>
            <person name="Wang J."/>
        </authorList>
    </citation>
    <scope>NUCLEOTIDE SEQUENCE</scope>
    <source>
        <tissue evidence="1">Leaf</tissue>
    </source>
</reference>